<protein>
    <recommendedName>
        <fullName evidence="2">AB hydrolase-1 domain-containing protein</fullName>
    </recommendedName>
</protein>
<dbReference type="InterPro" id="IPR000073">
    <property type="entry name" value="AB_hydrolase_1"/>
</dbReference>
<dbReference type="GO" id="GO:0016787">
    <property type="term" value="F:hydrolase activity"/>
    <property type="evidence" value="ECO:0007669"/>
    <property type="project" value="UniProtKB-KW"/>
</dbReference>
<dbReference type="EMBL" id="UINC01001731">
    <property type="protein sequence ID" value="SUZ87591.1"/>
    <property type="molecule type" value="Genomic_DNA"/>
</dbReference>
<dbReference type="PANTHER" id="PTHR43329">
    <property type="entry name" value="EPOXIDE HYDROLASE"/>
    <property type="match status" value="1"/>
</dbReference>
<feature type="domain" description="AB hydrolase-1" evidence="2">
    <location>
        <begin position="28"/>
        <end position="309"/>
    </location>
</feature>
<evidence type="ECO:0000256" key="1">
    <source>
        <dbReference type="ARBA" id="ARBA00022801"/>
    </source>
</evidence>
<accession>A0A381R773</accession>
<gene>
    <name evidence="3" type="ORF">METZ01_LOCUS40445</name>
</gene>
<dbReference type="AlphaFoldDB" id="A0A381R773"/>
<evidence type="ECO:0000313" key="3">
    <source>
        <dbReference type="EMBL" id="SUZ87591.1"/>
    </source>
</evidence>
<evidence type="ECO:0000259" key="2">
    <source>
        <dbReference type="Pfam" id="PF00561"/>
    </source>
</evidence>
<dbReference type="SUPFAM" id="SSF53474">
    <property type="entry name" value="alpha/beta-Hydrolases"/>
    <property type="match status" value="1"/>
</dbReference>
<dbReference type="PRINTS" id="PR00412">
    <property type="entry name" value="EPOXHYDRLASE"/>
</dbReference>
<organism evidence="3">
    <name type="scientific">marine metagenome</name>
    <dbReference type="NCBI Taxonomy" id="408172"/>
    <lineage>
        <taxon>unclassified sequences</taxon>
        <taxon>metagenomes</taxon>
        <taxon>ecological metagenomes</taxon>
    </lineage>
</organism>
<proteinExistence type="predicted"/>
<dbReference type="Gene3D" id="3.40.50.1820">
    <property type="entry name" value="alpha/beta hydrolase"/>
    <property type="match status" value="1"/>
</dbReference>
<reference evidence="3" key="1">
    <citation type="submission" date="2018-05" db="EMBL/GenBank/DDBJ databases">
        <authorList>
            <person name="Lanie J.A."/>
            <person name="Ng W.-L."/>
            <person name="Kazmierczak K.M."/>
            <person name="Andrzejewski T.M."/>
            <person name="Davidsen T.M."/>
            <person name="Wayne K.J."/>
            <person name="Tettelin H."/>
            <person name="Glass J.I."/>
            <person name="Rusch D."/>
            <person name="Podicherti R."/>
            <person name="Tsui H.-C.T."/>
            <person name="Winkler M.E."/>
        </authorList>
    </citation>
    <scope>NUCLEOTIDE SEQUENCE</scope>
</reference>
<dbReference type="InterPro" id="IPR029058">
    <property type="entry name" value="AB_hydrolase_fold"/>
</dbReference>
<dbReference type="Pfam" id="PF00561">
    <property type="entry name" value="Abhydrolase_1"/>
    <property type="match status" value="1"/>
</dbReference>
<sequence>MMQIDGLRRHDVDAHGMRIHVAEVGEGPLVLFIHGFPESWYSWRHQLVALAAAGYRAAAIDVRGYGSSEAPEEVEAYRIIHLAGDCVGVVEALGESTAVIVGHDWGSPIAAAAARLRPDVFTAVALLSVTYEPRNEHRPSEVFRAIGGDEEFYIEYFQEPGRAEAEIAEDPARWLEGFYYCASGDAPPVPDGERPMAWVAPGTQLRARLRYPDGPLPWLSGDDLAFYAGEFARAGFSGGLNRYRCVDLDWEDLRAFHGAPIRQPSLFIGGEGDGPTMWGAGSISRYSQTLPSLHASVILPDVGHWMQQEDAPGVNAALLDFLGSI</sequence>
<keyword evidence="1" id="KW-0378">Hydrolase</keyword>
<name>A0A381R773_9ZZZZ</name>
<dbReference type="InterPro" id="IPR000639">
    <property type="entry name" value="Epox_hydrolase-like"/>
</dbReference>